<accession>A0A2T7UMQ6</accession>
<dbReference type="InterPro" id="IPR006311">
    <property type="entry name" value="TAT_signal"/>
</dbReference>
<sequence>MTRSALRMTRRRLLGAVGAGGLAAVAAPFLGGRARAQGSGHLRVIHASPATLTLWSVTYLAEDMGYYADEGLTIERILLNGGPVAATALVAGEGDLQLATPGEALSAVSRGQDIRILESYTATDAYSLCLGQAIAAERGVDAASPLAAREAAVASLRGASLGITAPGSATDLITRMSLRQVGLNPDSDVQLVPMGSIVNVVSGIANGAIQGGALLSPFTEQTAREFGAVPVLGVAVGDIPAAARLQGQALHTRGAEIEERAADFSAFIRADLRALKLILEEPDAARDTLRRTRFAAIDEAIWPAVWAGQLPTFRTPRVTEDGLRAWLETGSIGGNPDPETFPYAQMLHMAFVESGLTDLGMTL</sequence>
<evidence type="ECO:0008006" key="3">
    <source>
        <dbReference type="Google" id="ProtNLM"/>
    </source>
</evidence>
<dbReference type="Proteomes" id="UP000244810">
    <property type="component" value="Unassembled WGS sequence"/>
</dbReference>
<reference evidence="1 2" key="1">
    <citation type="journal article" date="2011" name="Syst. Appl. Microbiol.">
        <title>Defluviimonas denitrificans gen. nov., sp. nov., and Pararhodobacter aggregans gen. nov., sp. nov., non-phototrophic Rhodobacteraceae from the biofilter of a marine aquaculture.</title>
        <authorList>
            <person name="Foesel B.U."/>
            <person name="Drake H.L."/>
            <person name="Schramm A."/>
        </authorList>
    </citation>
    <scope>NUCLEOTIDE SEQUENCE [LARGE SCALE GENOMIC DNA]</scope>
    <source>
        <strain evidence="1 2">D1-19</strain>
    </source>
</reference>
<evidence type="ECO:0000313" key="1">
    <source>
        <dbReference type="EMBL" id="PVE45972.1"/>
    </source>
</evidence>
<dbReference type="OrthoDB" id="5348911at2"/>
<evidence type="ECO:0000313" key="2">
    <source>
        <dbReference type="Proteomes" id="UP000244810"/>
    </source>
</evidence>
<proteinExistence type="predicted"/>
<dbReference type="Pfam" id="PF13379">
    <property type="entry name" value="NMT1_2"/>
    <property type="match status" value="1"/>
</dbReference>
<dbReference type="AlphaFoldDB" id="A0A2T7UMQ6"/>
<comment type="caution">
    <text evidence="1">The sequence shown here is derived from an EMBL/GenBank/DDBJ whole genome shotgun (WGS) entry which is preliminary data.</text>
</comment>
<dbReference type="SUPFAM" id="SSF53850">
    <property type="entry name" value="Periplasmic binding protein-like II"/>
    <property type="match status" value="1"/>
</dbReference>
<protein>
    <recommendedName>
        <fullName evidence="3">SsuA/THI5-like domain-containing protein</fullName>
    </recommendedName>
</protein>
<dbReference type="EMBL" id="QDDR01000011">
    <property type="protein sequence ID" value="PVE45972.1"/>
    <property type="molecule type" value="Genomic_DNA"/>
</dbReference>
<keyword evidence="2" id="KW-1185">Reference proteome</keyword>
<dbReference type="PANTHER" id="PTHR30024">
    <property type="entry name" value="ALIPHATIC SULFONATES-BINDING PROTEIN-RELATED"/>
    <property type="match status" value="1"/>
</dbReference>
<dbReference type="PROSITE" id="PS51318">
    <property type="entry name" value="TAT"/>
    <property type="match status" value="1"/>
</dbReference>
<dbReference type="RefSeq" id="WP_107754674.1">
    <property type="nucleotide sequence ID" value="NZ_QBKF01000015.1"/>
</dbReference>
<organism evidence="1 2">
    <name type="scientific">Pararhodobacter aggregans</name>
    <dbReference type="NCBI Taxonomy" id="404875"/>
    <lineage>
        <taxon>Bacteria</taxon>
        <taxon>Pseudomonadati</taxon>
        <taxon>Pseudomonadota</taxon>
        <taxon>Alphaproteobacteria</taxon>
        <taxon>Rhodobacterales</taxon>
        <taxon>Paracoccaceae</taxon>
        <taxon>Pararhodobacter</taxon>
    </lineage>
</organism>
<gene>
    <name evidence="1" type="ORF">DDE23_19375</name>
</gene>
<name>A0A2T7UMQ6_9RHOB</name>
<dbReference type="Gene3D" id="3.40.190.10">
    <property type="entry name" value="Periplasmic binding protein-like II"/>
    <property type="match status" value="2"/>
</dbReference>